<sequence>MPKALGFRWRRAFVIVTLLIFNSPSLAQVKVKLENDSRPRLSVQAALSSLEIIEIEESDDSDDIQIYDNADISLVVKDRKVGLKQQHPRVEKTMQVGIDYYLSYYLFKTAFPSTGEKNNFSADALVNGAHQLGFEDVKARLLRDEKYLELAGSVLHARVSSFRLKAKTAADMTVGSSYGLRGNTEDRVAWLIQGMRYLYPLTPGGIDPRTAKPGPEIVNNTRGFLSEGITMVISQAFFKGTPSIASKYAHLFVTNENGNKEVPAAMAALGGTAVHASLTEHRSGHHVPSKFEGNTLQEIYDTQLLLLEKLSDAGSPVLELLYTSVTEGNGLGNVAKKPMAMEALAILGL</sequence>
<comment type="caution">
    <text evidence="3">The sequence shown here is derived from an EMBL/GenBank/DDBJ whole genome shotgun (WGS) entry which is preliminary data.</text>
</comment>
<evidence type="ECO:0000313" key="3">
    <source>
        <dbReference type="EMBL" id="KAJ7648409.1"/>
    </source>
</evidence>
<evidence type="ECO:0000259" key="2">
    <source>
        <dbReference type="Pfam" id="PF20149"/>
    </source>
</evidence>
<keyword evidence="4" id="KW-1185">Reference proteome</keyword>
<evidence type="ECO:0000313" key="4">
    <source>
        <dbReference type="Proteomes" id="UP001221757"/>
    </source>
</evidence>
<dbReference type="Pfam" id="PF20149">
    <property type="entry name" value="DUF6532"/>
    <property type="match status" value="1"/>
</dbReference>
<name>A0AAD7CHB6_MYCRO</name>
<evidence type="ECO:0000256" key="1">
    <source>
        <dbReference type="SAM" id="SignalP"/>
    </source>
</evidence>
<reference evidence="3" key="1">
    <citation type="submission" date="2023-03" db="EMBL/GenBank/DDBJ databases">
        <title>Massive genome expansion in bonnet fungi (Mycena s.s.) driven by repeated elements and novel gene families across ecological guilds.</title>
        <authorList>
            <consortium name="Lawrence Berkeley National Laboratory"/>
            <person name="Harder C.B."/>
            <person name="Miyauchi S."/>
            <person name="Viragh M."/>
            <person name="Kuo A."/>
            <person name="Thoen E."/>
            <person name="Andreopoulos B."/>
            <person name="Lu D."/>
            <person name="Skrede I."/>
            <person name="Drula E."/>
            <person name="Henrissat B."/>
            <person name="Morin E."/>
            <person name="Kohler A."/>
            <person name="Barry K."/>
            <person name="LaButti K."/>
            <person name="Morin E."/>
            <person name="Salamov A."/>
            <person name="Lipzen A."/>
            <person name="Mereny Z."/>
            <person name="Hegedus B."/>
            <person name="Baldrian P."/>
            <person name="Stursova M."/>
            <person name="Weitz H."/>
            <person name="Taylor A."/>
            <person name="Grigoriev I.V."/>
            <person name="Nagy L.G."/>
            <person name="Martin F."/>
            <person name="Kauserud H."/>
        </authorList>
    </citation>
    <scope>NUCLEOTIDE SEQUENCE</scope>
    <source>
        <strain evidence="3">CBHHK067</strain>
    </source>
</reference>
<keyword evidence="1" id="KW-0732">Signal</keyword>
<feature type="chain" id="PRO_5042201879" description="DUF6532 domain-containing protein" evidence="1">
    <location>
        <begin position="28"/>
        <end position="349"/>
    </location>
</feature>
<dbReference type="EMBL" id="JARKIE010000382">
    <property type="protein sequence ID" value="KAJ7648409.1"/>
    <property type="molecule type" value="Genomic_DNA"/>
</dbReference>
<dbReference type="Proteomes" id="UP001221757">
    <property type="component" value="Unassembled WGS sequence"/>
</dbReference>
<accession>A0AAD7CHB6</accession>
<dbReference type="InterPro" id="IPR045341">
    <property type="entry name" value="DUF6532"/>
</dbReference>
<dbReference type="AlphaFoldDB" id="A0AAD7CHB6"/>
<feature type="domain" description="DUF6532" evidence="2">
    <location>
        <begin position="99"/>
        <end position="310"/>
    </location>
</feature>
<feature type="signal peptide" evidence="1">
    <location>
        <begin position="1"/>
        <end position="27"/>
    </location>
</feature>
<proteinExistence type="predicted"/>
<gene>
    <name evidence="3" type="ORF">B0H17DRAFT_1215675</name>
</gene>
<organism evidence="3 4">
    <name type="scientific">Mycena rosella</name>
    <name type="common">Pink bonnet</name>
    <name type="synonym">Agaricus rosellus</name>
    <dbReference type="NCBI Taxonomy" id="1033263"/>
    <lineage>
        <taxon>Eukaryota</taxon>
        <taxon>Fungi</taxon>
        <taxon>Dikarya</taxon>
        <taxon>Basidiomycota</taxon>
        <taxon>Agaricomycotina</taxon>
        <taxon>Agaricomycetes</taxon>
        <taxon>Agaricomycetidae</taxon>
        <taxon>Agaricales</taxon>
        <taxon>Marasmiineae</taxon>
        <taxon>Mycenaceae</taxon>
        <taxon>Mycena</taxon>
    </lineage>
</organism>
<protein>
    <recommendedName>
        <fullName evidence="2">DUF6532 domain-containing protein</fullName>
    </recommendedName>
</protein>